<evidence type="ECO:0000313" key="9">
    <source>
        <dbReference type="Proteomes" id="UP000516160"/>
    </source>
</evidence>
<feature type="transmembrane region" description="Helical" evidence="6">
    <location>
        <begin position="225"/>
        <end position="246"/>
    </location>
</feature>
<dbReference type="PANTHER" id="PTHR23520">
    <property type="entry name" value="TRANSPORTER, PUTATIVE (AFU_ORTHOLOGUE AFUA_3G04000)-RELATED"/>
    <property type="match status" value="1"/>
</dbReference>
<keyword evidence="5 6" id="KW-0472">Membrane</keyword>
<dbReference type="Proteomes" id="UP000516160">
    <property type="component" value="Chromosome"/>
</dbReference>
<proteinExistence type="predicted"/>
<gene>
    <name evidence="8" type="ORF">HYG86_06290</name>
</gene>
<dbReference type="RefSeq" id="WP_213168071.1">
    <property type="nucleotide sequence ID" value="NZ_CP058559.1"/>
</dbReference>
<keyword evidence="9" id="KW-1185">Reference proteome</keyword>
<feature type="transmembrane region" description="Helical" evidence="6">
    <location>
        <begin position="18"/>
        <end position="41"/>
    </location>
</feature>
<feature type="transmembrane region" description="Helical" evidence="6">
    <location>
        <begin position="110"/>
        <end position="127"/>
    </location>
</feature>
<dbReference type="GO" id="GO:0022857">
    <property type="term" value="F:transmembrane transporter activity"/>
    <property type="evidence" value="ECO:0007669"/>
    <property type="project" value="InterPro"/>
</dbReference>
<accession>A0A7G9W6U5</accession>
<feature type="domain" description="Major facilitator superfamily (MFS) profile" evidence="7">
    <location>
        <begin position="15"/>
        <end position="400"/>
    </location>
</feature>
<keyword evidence="2" id="KW-0813">Transport</keyword>
<protein>
    <submittedName>
        <fullName evidence="8">MFS transporter</fullName>
    </submittedName>
</protein>
<keyword evidence="4 6" id="KW-1133">Transmembrane helix</keyword>
<evidence type="ECO:0000256" key="6">
    <source>
        <dbReference type="SAM" id="Phobius"/>
    </source>
</evidence>
<feature type="transmembrane region" description="Helical" evidence="6">
    <location>
        <begin position="53"/>
        <end position="73"/>
    </location>
</feature>
<comment type="subcellular location">
    <subcellularLocation>
        <location evidence="1">Cell membrane</location>
        <topology evidence="1">Multi-pass membrane protein</topology>
    </subcellularLocation>
</comment>
<evidence type="ECO:0000256" key="1">
    <source>
        <dbReference type="ARBA" id="ARBA00004651"/>
    </source>
</evidence>
<dbReference type="EMBL" id="CP058559">
    <property type="protein sequence ID" value="QNO14407.1"/>
    <property type="molecule type" value="Genomic_DNA"/>
</dbReference>
<dbReference type="Pfam" id="PF07690">
    <property type="entry name" value="MFS_1"/>
    <property type="match status" value="2"/>
</dbReference>
<dbReference type="SUPFAM" id="SSF103473">
    <property type="entry name" value="MFS general substrate transporter"/>
    <property type="match status" value="1"/>
</dbReference>
<dbReference type="InterPro" id="IPR020846">
    <property type="entry name" value="MFS_dom"/>
</dbReference>
<dbReference type="PANTHER" id="PTHR23520:SF5">
    <property type="entry name" value="TRANSPORTER, PUTATIVE (AFU_ORTHOLOGUE AFUA_3G04000)-RELATED"/>
    <property type="match status" value="1"/>
</dbReference>
<feature type="transmembrane region" description="Helical" evidence="6">
    <location>
        <begin position="139"/>
        <end position="158"/>
    </location>
</feature>
<evidence type="ECO:0000256" key="2">
    <source>
        <dbReference type="ARBA" id="ARBA00022448"/>
    </source>
</evidence>
<evidence type="ECO:0000313" key="8">
    <source>
        <dbReference type="EMBL" id="QNO14407.1"/>
    </source>
</evidence>
<dbReference type="InterPro" id="IPR011701">
    <property type="entry name" value="MFS"/>
</dbReference>
<evidence type="ECO:0000256" key="4">
    <source>
        <dbReference type="ARBA" id="ARBA00022989"/>
    </source>
</evidence>
<dbReference type="GO" id="GO:0005886">
    <property type="term" value="C:plasma membrane"/>
    <property type="evidence" value="ECO:0007669"/>
    <property type="project" value="UniProtKB-SubCell"/>
</dbReference>
<evidence type="ECO:0000256" key="5">
    <source>
        <dbReference type="ARBA" id="ARBA00023136"/>
    </source>
</evidence>
<feature type="transmembrane region" description="Helical" evidence="6">
    <location>
        <begin position="296"/>
        <end position="318"/>
    </location>
</feature>
<keyword evidence="3 6" id="KW-0812">Transmembrane</keyword>
<dbReference type="AlphaFoldDB" id="A0A7G9W6U5"/>
<feature type="transmembrane region" description="Helical" evidence="6">
    <location>
        <begin position="170"/>
        <end position="191"/>
    </location>
</feature>
<evidence type="ECO:0000256" key="3">
    <source>
        <dbReference type="ARBA" id="ARBA00022692"/>
    </source>
</evidence>
<sequence length="412" mass="45668">MPESYFTLVKKMSKNLKLYFTASFFAYLGLGAGNVLVNLYLVEKGFSADVVGMYQSIKLFTTGLLALPAGMVCNKMGFKWSLKQGLFFIGTGILILVFFDHQLFVYLSSFVWGLGLSVFAVSAPPFIQENAEPRQRQQAFSINFAVMMLSQMMGNLISGRLVEFLPYETLFSYRITLGLFTSFTLVGILFLTGIKETIKPFNFSLQGQLKGIINLATKNNYVPKLLTCHILIGVGAGLIVPLLNVFLKENVGATIGQIGTIMSISQTTTAFAALMAPFIVLRLGKIKGISLLRLSSIPFLLAIALLQNVYVVGVAVFIRSSLMNMTHPVESELSMGLVEKEERAPLSALLKTMDSVGRAFSVLLGGYLMSNIGYTIPYYLTCIIYVFATILFYKWFNHIEKDKSQLTQNLQM</sequence>
<organism evidence="8 9">
    <name type="scientific">Alkalicella caledoniensis</name>
    <dbReference type="NCBI Taxonomy" id="2731377"/>
    <lineage>
        <taxon>Bacteria</taxon>
        <taxon>Bacillati</taxon>
        <taxon>Bacillota</taxon>
        <taxon>Clostridia</taxon>
        <taxon>Eubacteriales</taxon>
        <taxon>Proteinivoracaceae</taxon>
        <taxon>Alkalicella</taxon>
    </lineage>
</organism>
<evidence type="ECO:0000259" key="7">
    <source>
        <dbReference type="PROSITE" id="PS50850"/>
    </source>
</evidence>
<dbReference type="KEGG" id="acae:HYG86_06290"/>
<dbReference type="InterPro" id="IPR036259">
    <property type="entry name" value="MFS_trans_sf"/>
</dbReference>
<name>A0A7G9W6U5_ALKCA</name>
<feature type="transmembrane region" description="Helical" evidence="6">
    <location>
        <begin position="376"/>
        <end position="396"/>
    </location>
</feature>
<dbReference type="PROSITE" id="PS50850">
    <property type="entry name" value="MFS"/>
    <property type="match status" value="1"/>
</dbReference>
<reference evidence="8 9" key="1">
    <citation type="submission" date="2020-07" db="EMBL/GenBank/DDBJ databases">
        <title>Alkalicella. sp. LB2 genome.</title>
        <authorList>
            <person name="Postec A."/>
            <person name="Quemeneur M."/>
        </authorList>
    </citation>
    <scope>NUCLEOTIDE SEQUENCE [LARGE SCALE GENOMIC DNA]</scope>
    <source>
        <strain evidence="8 9">LB2</strain>
    </source>
</reference>
<feature type="transmembrane region" description="Helical" evidence="6">
    <location>
        <begin position="258"/>
        <end position="284"/>
    </location>
</feature>
<feature type="transmembrane region" description="Helical" evidence="6">
    <location>
        <begin position="85"/>
        <end position="104"/>
    </location>
</feature>
<dbReference type="Gene3D" id="1.20.1250.20">
    <property type="entry name" value="MFS general substrate transporter like domains"/>
    <property type="match status" value="2"/>
</dbReference>